<accession>W4VBM1</accession>
<sequence length="108" mass="12417">MMGEFSSENHTSYPKLVEIIIDELAQLNIYLGREYQCKKRGDSAYIFEAISHGPDRKNIVTVWPNRKGGGSIRIVGIGKYKDRRVFDKNDIGTNEFRANLRMAYSKTK</sequence>
<dbReference type="Proteomes" id="UP000019109">
    <property type="component" value="Unassembled WGS sequence"/>
</dbReference>
<evidence type="ECO:0000313" key="1">
    <source>
        <dbReference type="EMBL" id="GAE90581.1"/>
    </source>
</evidence>
<gene>
    <name evidence="1" type="ORF">JCM21531_4204</name>
</gene>
<dbReference type="OrthoDB" id="1439219at1239"/>
<keyword evidence="2" id="KW-1185">Reference proteome</keyword>
<dbReference type="EMBL" id="BAVR01000078">
    <property type="protein sequence ID" value="GAE90581.1"/>
    <property type="molecule type" value="Genomic_DNA"/>
</dbReference>
<dbReference type="AlphaFoldDB" id="W4VBM1"/>
<organism evidence="1 2">
    <name type="scientific">Acetivibrio straminisolvens JCM 21531</name>
    <dbReference type="NCBI Taxonomy" id="1294263"/>
    <lineage>
        <taxon>Bacteria</taxon>
        <taxon>Bacillati</taxon>
        <taxon>Bacillota</taxon>
        <taxon>Clostridia</taxon>
        <taxon>Eubacteriales</taxon>
        <taxon>Oscillospiraceae</taxon>
        <taxon>Acetivibrio</taxon>
    </lineage>
</organism>
<dbReference type="RefSeq" id="WP_131464537.1">
    <property type="nucleotide sequence ID" value="NZ_BAVR01000078.1"/>
</dbReference>
<protein>
    <submittedName>
        <fullName evidence="1">Uncharacterized protein</fullName>
    </submittedName>
</protein>
<proteinExistence type="predicted"/>
<name>W4VBM1_9FIRM</name>
<evidence type="ECO:0000313" key="2">
    <source>
        <dbReference type="Proteomes" id="UP000019109"/>
    </source>
</evidence>
<comment type="caution">
    <text evidence="1">The sequence shown here is derived from an EMBL/GenBank/DDBJ whole genome shotgun (WGS) entry which is preliminary data.</text>
</comment>
<reference evidence="1" key="1">
    <citation type="journal article" date="2014" name="Genome Announc.">
        <title>Draft Genome Sequence of Clostridium straminisolvens Strain JCM 21531T, Isolated from a Cellulose-Degrading Bacterial Community.</title>
        <authorList>
            <person name="Yuki M."/>
            <person name="Oshima K."/>
            <person name="Suda W."/>
            <person name="Sakamoto M."/>
            <person name="Kitamura K."/>
            <person name="Iida T."/>
            <person name="Hattori M."/>
            <person name="Ohkuma M."/>
        </authorList>
    </citation>
    <scope>NUCLEOTIDE SEQUENCE [LARGE SCALE GENOMIC DNA]</scope>
    <source>
        <strain evidence="1">JCM 21531</strain>
    </source>
</reference>